<dbReference type="NCBIfam" id="TIGR00996">
    <property type="entry name" value="Mtu_fam_mce"/>
    <property type="match status" value="1"/>
</dbReference>
<proteinExistence type="predicted"/>
<feature type="domain" description="Mammalian cell entry C-terminal" evidence="2">
    <location>
        <begin position="190"/>
        <end position="305"/>
    </location>
</feature>
<dbReference type="Proteomes" id="UP000805614">
    <property type="component" value="Unassembled WGS sequence"/>
</dbReference>
<evidence type="ECO:0000313" key="4">
    <source>
        <dbReference type="Proteomes" id="UP000805614"/>
    </source>
</evidence>
<reference evidence="3 4" key="1">
    <citation type="submission" date="2020-06" db="EMBL/GenBank/DDBJ databases">
        <title>Actinomadura xiongansis sp. nov., isolated from soil of Baiyangdian.</title>
        <authorList>
            <person name="Zhang X."/>
        </authorList>
    </citation>
    <scope>NUCLEOTIDE SEQUENCE [LARGE SCALE GENOMIC DNA]</scope>
    <source>
        <strain evidence="3 4">HBUM206468</strain>
    </source>
</reference>
<dbReference type="InterPro" id="IPR003399">
    <property type="entry name" value="Mce/MlaD"/>
</dbReference>
<sequence>MAGRRRNPSRPRLPSLRDANRRVVALVSVAVIAGSCVFAFAAGQFRLFERGYEMSGAFRDTGGLRKGDDVRVAGVKVGRVTSVEADFGRGHVVIAWSVARDVRLGRATRADVRTATLLGGRYVKLSGPVGAPYLADLSPARRRIPLERTSVPFTVTDSLDSATHIAGALDHKAVDKLLAETSKIKIPAREKLGQMLRNLDTLATTLNERDPEIRRLVANSKKITGTLAAKDAELIRIINASRTLLDELVKRRNELATTIGEGNRTVRTLSRVITTHSKEINSILGDMHVLTRRLAPNMDALNEDLALLGPTFRQVAQSRGEGRWIEGLLTGLGPLQPPGPISQPRAPGGGG</sequence>
<dbReference type="InterPro" id="IPR024516">
    <property type="entry name" value="Mce_C"/>
</dbReference>
<dbReference type="Pfam" id="PF11887">
    <property type="entry name" value="Mce4_CUP1"/>
    <property type="match status" value="1"/>
</dbReference>
<gene>
    <name evidence="3" type="ORF">HKK74_11045</name>
</gene>
<dbReference type="PANTHER" id="PTHR33371">
    <property type="entry name" value="INTERMEMBRANE PHOSPHOLIPID TRANSPORT SYSTEM BINDING PROTEIN MLAD-RELATED"/>
    <property type="match status" value="1"/>
</dbReference>
<comment type="caution">
    <text evidence="3">The sequence shown here is derived from an EMBL/GenBank/DDBJ whole genome shotgun (WGS) entry which is preliminary data.</text>
</comment>
<accession>A0ABR7LMR4</accession>
<dbReference type="InterPro" id="IPR005693">
    <property type="entry name" value="Mce"/>
</dbReference>
<evidence type="ECO:0000259" key="1">
    <source>
        <dbReference type="Pfam" id="PF02470"/>
    </source>
</evidence>
<dbReference type="Pfam" id="PF02470">
    <property type="entry name" value="MlaD"/>
    <property type="match status" value="1"/>
</dbReference>
<name>A0ABR7LMR4_9ACTN</name>
<dbReference type="InterPro" id="IPR052336">
    <property type="entry name" value="MlaD_Phospholipid_Transporter"/>
</dbReference>
<protein>
    <submittedName>
        <fullName evidence="3">MCE family protein</fullName>
    </submittedName>
</protein>
<evidence type="ECO:0000259" key="2">
    <source>
        <dbReference type="Pfam" id="PF11887"/>
    </source>
</evidence>
<dbReference type="RefSeq" id="WP_187243035.1">
    <property type="nucleotide sequence ID" value="NZ_BAAAOK010000028.1"/>
</dbReference>
<organism evidence="3 4">
    <name type="scientific">Actinomadura alba</name>
    <dbReference type="NCBI Taxonomy" id="406431"/>
    <lineage>
        <taxon>Bacteria</taxon>
        <taxon>Bacillati</taxon>
        <taxon>Actinomycetota</taxon>
        <taxon>Actinomycetes</taxon>
        <taxon>Streptosporangiales</taxon>
        <taxon>Thermomonosporaceae</taxon>
        <taxon>Actinomadura</taxon>
    </lineage>
</organism>
<dbReference type="EMBL" id="JABVEC010000006">
    <property type="protein sequence ID" value="MBC6466031.1"/>
    <property type="molecule type" value="Genomic_DNA"/>
</dbReference>
<dbReference type="PANTHER" id="PTHR33371:SF18">
    <property type="entry name" value="MCE-FAMILY PROTEIN MCE3C"/>
    <property type="match status" value="1"/>
</dbReference>
<keyword evidence="4" id="KW-1185">Reference proteome</keyword>
<feature type="domain" description="Mce/MlaD" evidence="1">
    <location>
        <begin position="50"/>
        <end position="126"/>
    </location>
</feature>
<evidence type="ECO:0000313" key="3">
    <source>
        <dbReference type="EMBL" id="MBC6466031.1"/>
    </source>
</evidence>